<evidence type="ECO:0000259" key="2">
    <source>
        <dbReference type="Pfam" id="PF07859"/>
    </source>
</evidence>
<dbReference type="eggNOG" id="COG0657">
    <property type="taxonomic scope" value="Bacteria"/>
</dbReference>
<feature type="domain" description="Alpha/beta hydrolase fold-3" evidence="2">
    <location>
        <begin position="97"/>
        <end position="305"/>
    </location>
</feature>
<dbReference type="PATRIC" id="fig|512565.3.peg.4667"/>
<evidence type="ECO:0000313" key="4">
    <source>
        <dbReference type="Proteomes" id="UP000007882"/>
    </source>
</evidence>
<dbReference type="PANTHER" id="PTHR48081:SF8">
    <property type="entry name" value="ALPHA_BETA HYDROLASE FOLD-3 DOMAIN-CONTAINING PROTEIN-RELATED"/>
    <property type="match status" value="1"/>
</dbReference>
<dbReference type="Gene3D" id="3.40.50.1820">
    <property type="entry name" value="alpha/beta hydrolase"/>
    <property type="match status" value="1"/>
</dbReference>
<dbReference type="OrthoDB" id="3181909at2"/>
<organism evidence="3 4">
    <name type="scientific">Actinoplanes missouriensis (strain ATCC 14538 / DSM 43046 / CBS 188.64 / JCM 3121 / NBRC 102363 / NCIMB 12654 / NRRL B-3342 / UNCC 431)</name>
    <dbReference type="NCBI Taxonomy" id="512565"/>
    <lineage>
        <taxon>Bacteria</taxon>
        <taxon>Bacillati</taxon>
        <taxon>Actinomycetota</taxon>
        <taxon>Actinomycetes</taxon>
        <taxon>Micromonosporales</taxon>
        <taxon>Micromonosporaceae</taxon>
        <taxon>Actinoplanes</taxon>
    </lineage>
</organism>
<name>I0HA63_ACTM4</name>
<sequence length="328" mass="34412">MTATGTVLGYAMKGLGKLPRPLRRALLARAAGGELPPVPDYVRMLEIAGDLPETGPTDAELFERFPQLAAVTVTDVSAGVPARLYRGTRQEQGPGFVWVHGGAFVSGSLTMAEAHFVGLALAARGIPVLTLDYRKALHGVRYPAGSDDVLTGWTWAVANADLLGVPPERLCLGGASAGANLAAGVAKRLRDGAGQPPAKLALIYPCVHAELPRWEPARLAAIRDNRAAVYFSPGWVAAMSRHYAEDLDDPYAFPANGDLTGLPPALIVNCEHDTLRSSGEAFTASLRAAGVAVTEHLEPSAAHGCLGEPFTVAAADVIDVMEANIIAR</sequence>
<dbReference type="STRING" id="512565.AMIS_46800"/>
<keyword evidence="1" id="KW-0378">Hydrolase</keyword>
<dbReference type="AlphaFoldDB" id="I0HA63"/>
<dbReference type="Pfam" id="PF07859">
    <property type="entry name" value="Abhydrolase_3"/>
    <property type="match status" value="1"/>
</dbReference>
<dbReference type="SUPFAM" id="SSF53474">
    <property type="entry name" value="alpha/beta-Hydrolases"/>
    <property type="match status" value="1"/>
</dbReference>
<dbReference type="HOGENOM" id="CLU_012494_6_4_11"/>
<evidence type="ECO:0000313" key="3">
    <source>
        <dbReference type="EMBL" id="BAL89900.1"/>
    </source>
</evidence>
<evidence type="ECO:0000256" key="1">
    <source>
        <dbReference type="ARBA" id="ARBA00022801"/>
    </source>
</evidence>
<protein>
    <recommendedName>
        <fullName evidence="2">Alpha/beta hydrolase fold-3 domain-containing protein</fullName>
    </recommendedName>
</protein>
<dbReference type="RefSeq" id="WP_014444789.1">
    <property type="nucleotide sequence ID" value="NC_017093.1"/>
</dbReference>
<dbReference type="InterPro" id="IPR050300">
    <property type="entry name" value="GDXG_lipolytic_enzyme"/>
</dbReference>
<dbReference type="GO" id="GO:0016787">
    <property type="term" value="F:hydrolase activity"/>
    <property type="evidence" value="ECO:0007669"/>
    <property type="project" value="UniProtKB-KW"/>
</dbReference>
<dbReference type="InterPro" id="IPR029058">
    <property type="entry name" value="AB_hydrolase_fold"/>
</dbReference>
<gene>
    <name evidence="3" type="ordered locus">AMIS_46800</name>
</gene>
<dbReference type="InterPro" id="IPR013094">
    <property type="entry name" value="AB_hydrolase_3"/>
</dbReference>
<keyword evidence="4" id="KW-1185">Reference proteome</keyword>
<proteinExistence type="predicted"/>
<accession>I0HA63</accession>
<dbReference type="KEGG" id="ams:AMIS_46800"/>
<dbReference type="Proteomes" id="UP000007882">
    <property type="component" value="Chromosome"/>
</dbReference>
<reference evidence="3 4" key="1">
    <citation type="submission" date="2012-02" db="EMBL/GenBank/DDBJ databases">
        <title>Complete genome sequence of Actinoplanes missouriensis 431 (= NBRC 102363).</title>
        <authorList>
            <person name="Ohnishi Y."/>
            <person name="Ishikawa J."/>
            <person name="Sekine M."/>
            <person name="Hosoyama A."/>
            <person name="Harada T."/>
            <person name="Narita H."/>
            <person name="Hata T."/>
            <person name="Konno Y."/>
            <person name="Tutikane K."/>
            <person name="Fujita N."/>
            <person name="Horinouchi S."/>
            <person name="Hayakawa M."/>
        </authorList>
    </citation>
    <scope>NUCLEOTIDE SEQUENCE [LARGE SCALE GENOMIC DNA]</scope>
    <source>
        <strain evidence="4">ATCC 14538 / DSM 43046 / CBS 188.64 / JCM 3121 / NBRC 102363 / NCIMB 12654 / NRRL B-3342 / UNCC 431</strain>
    </source>
</reference>
<dbReference type="PANTHER" id="PTHR48081">
    <property type="entry name" value="AB HYDROLASE SUPERFAMILY PROTEIN C4A8.06C"/>
    <property type="match status" value="1"/>
</dbReference>
<dbReference type="EMBL" id="AP012319">
    <property type="protein sequence ID" value="BAL89900.1"/>
    <property type="molecule type" value="Genomic_DNA"/>
</dbReference>